<reference evidence="1 2" key="1">
    <citation type="submission" date="2013-09" db="EMBL/GenBank/DDBJ databases">
        <title>Whole genome shotgun sequence of Vibrio azureus NBRC 104587.</title>
        <authorList>
            <person name="Isaki S."/>
            <person name="Hosoyama A."/>
            <person name="Numata M."/>
            <person name="Hashimoto M."/>
            <person name="Hosoyama Y."/>
            <person name="Tsuchikane K."/>
            <person name="Noguchi M."/>
            <person name="Hirakata S."/>
            <person name="Ichikawa N."/>
            <person name="Ohji S."/>
            <person name="Yamazoe A."/>
            <person name="Fujita N."/>
        </authorList>
    </citation>
    <scope>NUCLEOTIDE SEQUENCE [LARGE SCALE GENOMIC DNA]</scope>
    <source>
        <strain evidence="1 2">NBRC 104587</strain>
    </source>
</reference>
<protein>
    <submittedName>
        <fullName evidence="1">Uncharacterized protein</fullName>
    </submittedName>
</protein>
<dbReference type="Proteomes" id="UP000016567">
    <property type="component" value="Unassembled WGS sequence"/>
</dbReference>
<keyword evidence="2" id="KW-1185">Reference proteome</keyword>
<dbReference type="STRING" id="1219077.VAZ01S_015_00430"/>
<evidence type="ECO:0000313" key="2">
    <source>
        <dbReference type="Proteomes" id="UP000016567"/>
    </source>
</evidence>
<dbReference type="EMBL" id="BATL01000015">
    <property type="protein sequence ID" value="GAD74799.1"/>
    <property type="molecule type" value="Genomic_DNA"/>
</dbReference>
<name>U3BZT5_9VIBR</name>
<organism evidence="1 2">
    <name type="scientific">Vibrio azureus NBRC 104587</name>
    <dbReference type="NCBI Taxonomy" id="1219077"/>
    <lineage>
        <taxon>Bacteria</taxon>
        <taxon>Pseudomonadati</taxon>
        <taxon>Pseudomonadota</taxon>
        <taxon>Gammaproteobacteria</taxon>
        <taxon>Vibrionales</taxon>
        <taxon>Vibrionaceae</taxon>
        <taxon>Vibrio</taxon>
    </lineage>
</organism>
<comment type="caution">
    <text evidence="1">The sequence shown here is derived from an EMBL/GenBank/DDBJ whole genome shotgun (WGS) entry which is preliminary data.</text>
</comment>
<proteinExistence type="predicted"/>
<accession>U3BZT5</accession>
<gene>
    <name evidence="1" type="ORF">VAZ01S_015_00430</name>
</gene>
<dbReference type="AlphaFoldDB" id="U3BZT5"/>
<dbReference type="RefSeq" id="WP_021708579.1">
    <property type="nucleotide sequence ID" value="NZ_BAOB01000298.1"/>
</dbReference>
<evidence type="ECO:0000313" key="1">
    <source>
        <dbReference type="EMBL" id="GAD74799.1"/>
    </source>
</evidence>
<sequence length="53" mass="6095">MKTQQFNDLRDMIQGLTISQLKSLQNEINRTLNSQEGPLLTSEERDVLAELFS</sequence>